<accession>A0A654BA29</accession>
<proteinExistence type="predicted"/>
<reference evidence="1 2" key="1">
    <citation type="submission" date="2019-10" db="EMBL/GenBank/DDBJ databases">
        <authorList>
            <person name="Karimi E."/>
        </authorList>
    </citation>
    <scope>NUCLEOTIDE SEQUENCE [LARGE SCALE GENOMIC DNA]</scope>
    <source>
        <strain evidence="1">Sphingobacterium sp. 8BC</strain>
    </source>
</reference>
<organism evidence="1 2">
    <name type="scientific">Sphingobacterium multivorum</name>
    <dbReference type="NCBI Taxonomy" id="28454"/>
    <lineage>
        <taxon>Bacteria</taxon>
        <taxon>Pseudomonadati</taxon>
        <taxon>Bacteroidota</taxon>
        <taxon>Sphingobacteriia</taxon>
        <taxon>Sphingobacteriales</taxon>
        <taxon>Sphingobacteriaceae</taxon>
        <taxon>Sphingobacterium</taxon>
    </lineage>
</organism>
<sequence length="58" mass="6957">MKFEVVLVYCLKSKKIEHVLNFDLLLLIVFADDLFSGRIFDSKCRQIFYLEYYKGLKC</sequence>
<dbReference type="Proteomes" id="UP000432350">
    <property type="component" value="Unassembled WGS sequence"/>
</dbReference>
<dbReference type="AlphaFoldDB" id="A0A654BA29"/>
<name>A0A654BA29_SPHMU</name>
<evidence type="ECO:0000313" key="1">
    <source>
        <dbReference type="EMBL" id="VXC77295.1"/>
    </source>
</evidence>
<gene>
    <name evidence="1" type="ORF">SPHINGO8BC_20055</name>
</gene>
<evidence type="ECO:0000313" key="2">
    <source>
        <dbReference type="Proteomes" id="UP000432350"/>
    </source>
</evidence>
<dbReference type="EMBL" id="CABWMV010000012">
    <property type="protein sequence ID" value="VXC77295.1"/>
    <property type="molecule type" value="Genomic_DNA"/>
</dbReference>
<protein>
    <submittedName>
        <fullName evidence="1">Uncharacterized protein</fullName>
    </submittedName>
</protein>